<evidence type="ECO:0000256" key="8">
    <source>
        <dbReference type="ARBA" id="ARBA00025127"/>
    </source>
</evidence>
<dbReference type="RefSeq" id="XP_062878495.1">
    <property type="nucleotide sequence ID" value="XM_063022425.1"/>
</dbReference>
<evidence type="ECO:0000256" key="4">
    <source>
        <dbReference type="ARBA" id="ARBA00016689"/>
    </source>
</evidence>
<dbReference type="GO" id="GO:0006351">
    <property type="term" value="P:DNA-templated transcription"/>
    <property type="evidence" value="ECO:0007669"/>
    <property type="project" value="InterPro"/>
</dbReference>
<evidence type="ECO:0000256" key="7">
    <source>
        <dbReference type="ARBA" id="ARBA00023242"/>
    </source>
</evidence>
<name>A0AAX4HCL3_9ASCO</name>
<accession>A0AAX4HCL3</accession>
<keyword evidence="14" id="KW-1185">Reference proteome</keyword>
<organism evidence="13 14">
    <name type="scientific">Australozyma saopauloensis</name>
    <dbReference type="NCBI Taxonomy" id="291208"/>
    <lineage>
        <taxon>Eukaryota</taxon>
        <taxon>Fungi</taxon>
        <taxon>Dikarya</taxon>
        <taxon>Ascomycota</taxon>
        <taxon>Saccharomycotina</taxon>
        <taxon>Pichiomycetes</taxon>
        <taxon>Metschnikowiaceae</taxon>
        <taxon>Australozyma</taxon>
    </lineage>
</organism>
<dbReference type="PANTHER" id="PTHR12949:SF0">
    <property type="entry name" value="DNA-DIRECTED RNA POLYMERASE III SUBUNIT RPC3"/>
    <property type="match status" value="1"/>
</dbReference>
<dbReference type="SUPFAM" id="SSF46785">
    <property type="entry name" value="Winged helix' DNA-binding domain"/>
    <property type="match status" value="1"/>
</dbReference>
<dbReference type="GO" id="GO:0005666">
    <property type="term" value="C:RNA polymerase III complex"/>
    <property type="evidence" value="ECO:0007669"/>
    <property type="project" value="UniProtKB-UniRule"/>
</dbReference>
<sequence>MGSDPMLIAARDPPLQYFRLYFSPCVSPKTQLLPHICPQMVELLVDVAKTQSPESYVYTRLAAQHIGEIASVVISGLISFGRLPAREIARKCKLSSRSVQTALVSLIQLNCVSYWTEKGLSTVYYTLNPTGLKVLLHGGDVIVHIRDVYGDEEAEIVQNVIENGNVTVRNYMGLFADENTQFRRMELLVRLYADGWLRRLQPVDFQPIEDVWNRLFLETLANTPRSAAVSEVKRIAEVKLRAKVRLSELYALGNSNADVFTMDDGVKKLQPNITLAFNLGRYEKALRSRSYVELARSRVGILTAQIYKVCCSLVEQKSADLRHKFLQVSGLVATQDETRAFLEALESTLVENKLTVFTVHEVVRRLPDHLDLSNSITSRIFTKPGRVGGDSGTPSKKIKLENGSAFPLENGYGHEDIFLAPTPPKQVDAALVEEHLQLLANDAVPFLHKLRDGQYTIPFLQLSKAVKAYNYDAIVKTTMGVEAHRVFRCVKDQKLADDRTIAKLVLQKDGDVKSLLFDLIAGNFIQLQEIPRSADRAATKSVYLFRHEEAASYQYMKELLMFNIGQVLSNIDLFKLDHKILLEKCERDDVKGHEEELLLESELKTLMELQTREVSNIGRMNRVKWLYVLYGEL</sequence>
<dbReference type="PANTHER" id="PTHR12949">
    <property type="entry name" value="RNA POLYMERASE III DNA DIRECTED -RELATED"/>
    <property type="match status" value="1"/>
</dbReference>
<keyword evidence="6 9" id="KW-0804">Transcription</keyword>
<proteinExistence type="inferred from homology"/>
<evidence type="ECO:0000256" key="6">
    <source>
        <dbReference type="ARBA" id="ARBA00023163"/>
    </source>
</evidence>
<dbReference type="InterPro" id="IPR036390">
    <property type="entry name" value="WH_DNA-bd_sf"/>
</dbReference>
<dbReference type="Proteomes" id="UP001338582">
    <property type="component" value="Chromosome 4"/>
</dbReference>
<feature type="domain" description="RNA polymerase III Rpc82 C -terminal" evidence="10">
    <location>
        <begin position="187"/>
        <end position="463"/>
    </location>
</feature>
<reference evidence="13 14" key="1">
    <citation type="submission" date="2023-10" db="EMBL/GenBank/DDBJ databases">
        <title>Draft Genome Sequence of Candida saopaulonensis from a very Premature Infant with Sepsis.</title>
        <authorList>
            <person name="Ning Y."/>
            <person name="Dai R."/>
            <person name="Xiao M."/>
            <person name="Xu Y."/>
            <person name="Yan Q."/>
            <person name="Zhang L."/>
        </authorList>
    </citation>
    <scope>NUCLEOTIDE SEQUENCE [LARGE SCALE GENOMIC DNA]</scope>
    <source>
        <strain evidence="13 14">19XY460</strain>
    </source>
</reference>
<evidence type="ECO:0000259" key="11">
    <source>
        <dbReference type="Pfam" id="PF08221"/>
    </source>
</evidence>
<dbReference type="GeneID" id="88174522"/>
<keyword evidence="7 9" id="KW-0539">Nucleus</keyword>
<dbReference type="Pfam" id="PF08221">
    <property type="entry name" value="HTH_9"/>
    <property type="match status" value="1"/>
</dbReference>
<evidence type="ECO:0000259" key="12">
    <source>
        <dbReference type="Pfam" id="PF22536"/>
    </source>
</evidence>
<dbReference type="InterPro" id="IPR008806">
    <property type="entry name" value="RNA_pol_III_Rpc82_C"/>
</dbReference>
<dbReference type="AlphaFoldDB" id="A0AAX4HCL3"/>
<dbReference type="Pfam" id="PF20912">
    <property type="entry name" value="RPC3_helical"/>
    <property type="match status" value="1"/>
</dbReference>
<comment type="similarity">
    <text evidence="2 9">Belongs to the RNA polymerase beta chain family.</text>
</comment>
<gene>
    <name evidence="13" type="ORF">PUMCH_003458</name>
</gene>
<evidence type="ECO:0000313" key="13">
    <source>
        <dbReference type="EMBL" id="WPK26113.1"/>
    </source>
</evidence>
<dbReference type="InterPro" id="IPR039748">
    <property type="entry name" value="RPC3"/>
</dbReference>
<evidence type="ECO:0000313" key="14">
    <source>
        <dbReference type="Proteomes" id="UP001338582"/>
    </source>
</evidence>
<evidence type="ECO:0000256" key="9">
    <source>
        <dbReference type="RuleBase" id="RU367076"/>
    </source>
</evidence>
<dbReference type="KEGG" id="asau:88174522"/>
<comment type="subcellular location">
    <subcellularLocation>
        <location evidence="1 9">Nucleus</location>
    </subcellularLocation>
</comment>
<evidence type="ECO:0000256" key="5">
    <source>
        <dbReference type="ARBA" id="ARBA00022478"/>
    </source>
</evidence>
<evidence type="ECO:0000256" key="2">
    <source>
        <dbReference type="ARBA" id="ARBA00006835"/>
    </source>
</evidence>
<evidence type="ECO:0000256" key="3">
    <source>
        <dbReference type="ARBA" id="ARBA00011206"/>
    </source>
</evidence>
<dbReference type="Pfam" id="PF05645">
    <property type="entry name" value="RNA_pol_Rpc82"/>
    <property type="match status" value="1"/>
</dbReference>
<dbReference type="InterPro" id="IPR055207">
    <property type="entry name" value="POLR3C_WHD"/>
</dbReference>
<comment type="function">
    <text evidence="8 9">DNA-dependent RNA polymerase catalyzes the transcription of DNA into RNA using the four ribonucleoside triphosphates as substrates. Specific core component of RNA polymerase III which synthesizes small RNAs, such as 5S rRNA and tRNAs.</text>
</comment>
<dbReference type="InterPro" id="IPR036388">
    <property type="entry name" value="WH-like_DNA-bd_sf"/>
</dbReference>
<protein>
    <recommendedName>
        <fullName evidence="4 9">DNA-directed RNA polymerase III subunit RPC3</fullName>
        <shortName evidence="9">RNA polymerase III subunit C3</shortName>
    </recommendedName>
</protein>
<evidence type="ECO:0000256" key="1">
    <source>
        <dbReference type="ARBA" id="ARBA00004123"/>
    </source>
</evidence>
<dbReference type="Gene3D" id="1.10.10.10">
    <property type="entry name" value="Winged helix-like DNA-binding domain superfamily/Winged helix DNA-binding domain"/>
    <property type="match status" value="2"/>
</dbReference>
<evidence type="ECO:0000259" key="10">
    <source>
        <dbReference type="Pfam" id="PF05645"/>
    </source>
</evidence>
<feature type="domain" description="RNA polymerase III subunit RPC82-related helix-turn-helix" evidence="11">
    <location>
        <begin position="57"/>
        <end position="117"/>
    </location>
</feature>
<dbReference type="GO" id="GO:0003697">
    <property type="term" value="F:single-stranded DNA binding"/>
    <property type="evidence" value="ECO:0007669"/>
    <property type="project" value="UniProtKB-UniRule"/>
</dbReference>
<dbReference type="InterPro" id="IPR013197">
    <property type="entry name" value="RNA_pol_III_RPC82-rel_HTH"/>
</dbReference>
<keyword evidence="5 9" id="KW-0240">DNA-directed RNA polymerase</keyword>
<comment type="subunit">
    <text evidence="3 9">Component of the RNA polymerase III (Pol III) complex consisting of 17 subunits.</text>
</comment>
<feature type="domain" description="DNA-directed RNA polymerase III subunit RPC3 winged-helix" evidence="12">
    <location>
        <begin position="473"/>
        <end position="546"/>
    </location>
</feature>
<dbReference type="Pfam" id="PF22536">
    <property type="entry name" value="WHD_POLR3C"/>
    <property type="match status" value="1"/>
</dbReference>
<dbReference type="EMBL" id="CP138897">
    <property type="protein sequence ID" value="WPK26113.1"/>
    <property type="molecule type" value="Genomic_DNA"/>
</dbReference>